<dbReference type="InterPro" id="IPR036188">
    <property type="entry name" value="FAD/NAD-bd_sf"/>
</dbReference>
<dbReference type="RefSeq" id="WP_017228672.1">
    <property type="nucleotide sequence ID" value="NZ_JARJLM010000304.1"/>
</dbReference>
<feature type="binding site" evidence="5">
    <location>
        <position position="71"/>
    </location>
    <ligand>
        <name>FAD</name>
        <dbReference type="ChEBI" id="CHEBI:57692"/>
    </ligand>
</feature>
<dbReference type="PRINTS" id="PR00368">
    <property type="entry name" value="FADPNR"/>
</dbReference>
<comment type="subunit">
    <text evidence="5">Homodimer.</text>
</comment>
<evidence type="ECO:0000313" key="7">
    <source>
        <dbReference type="EMBL" id="MDF3834815.1"/>
    </source>
</evidence>
<feature type="binding site" evidence="5">
    <location>
        <position position="111"/>
    </location>
    <ligand>
        <name>FAD</name>
        <dbReference type="ChEBI" id="CHEBI:57692"/>
    </ligand>
</feature>
<proteinExistence type="inferred from homology"/>
<feature type="binding site" evidence="5">
    <location>
        <position position="352"/>
    </location>
    <ligand>
        <name>FAD</name>
        <dbReference type="ChEBI" id="CHEBI:57692"/>
    </ligand>
</feature>
<evidence type="ECO:0000313" key="8">
    <source>
        <dbReference type="Proteomes" id="UP001216674"/>
    </source>
</evidence>
<dbReference type="InterPro" id="IPR050097">
    <property type="entry name" value="Ferredoxin-NADP_redctase_2"/>
</dbReference>
<keyword evidence="2 5" id="KW-0274">FAD</keyword>
<feature type="domain" description="FAD/NAD(P)-binding" evidence="6">
    <location>
        <begin position="30"/>
        <end position="313"/>
    </location>
</feature>
<feature type="binding site" evidence="5">
    <location>
        <position position="146"/>
    </location>
    <ligand>
        <name>FAD</name>
        <dbReference type="ChEBI" id="CHEBI:57692"/>
    </ligand>
</feature>
<comment type="cofactor">
    <cofactor evidence="5">
        <name>FAD</name>
        <dbReference type="ChEBI" id="CHEBI:57692"/>
    </cofactor>
    <text evidence="5">Binds 1 FAD per subunit.</text>
</comment>
<feature type="binding site" evidence="5">
    <location>
        <position position="58"/>
    </location>
    <ligand>
        <name>FAD</name>
        <dbReference type="ChEBI" id="CHEBI:57692"/>
    </ligand>
</feature>
<organism evidence="7 8">
    <name type="scientific">Cupriavidus basilensis</name>
    <dbReference type="NCBI Taxonomy" id="68895"/>
    <lineage>
        <taxon>Bacteria</taxon>
        <taxon>Pseudomonadati</taxon>
        <taxon>Pseudomonadota</taxon>
        <taxon>Betaproteobacteria</taxon>
        <taxon>Burkholderiales</taxon>
        <taxon>Burkholderiaceae</taxon>
        <taxon>Cupriavidus</taxon>
    </lineage>
</organism>
<dbReference type="EC" id="1.18.1.2" evidence="5"/>
<dbReference type="InterPro" id="IPR022890">
    <property type="entry name" value="Fd--NADP_Rdtase_type_2"/>
</dbReference>
<comment type="catalytic activity">
    <reaction evidence="5">
        <text>2 reduced [2Fe-2S]-[ferredoxin] + NADP(+) + H(+) = 2 oxidized [2Fe-2S]-[ferredoxin] + NADPH</text>
        <dbReference type="Rhea" id="RHEA:20125"/>
        <dbReference type="Rhea" id="RHEA-COMP:10000"/>
        <dbReference type="Rhea" id="RHEA-COMP:10001"/>
        <dbReference type="ChEBI" id="CHEBI:15378"/>
        <dbReference type="ChEBI" id="CHEBI:33737"/>
        <dbReference type="ChEBI" id="CHEBI:33738"/>
        <dbReference type="ChEBI" id="CHEBI:57783"/>
        <dbReference type="ChEBI" id="CHEBI:58349"/>
        <dbReference type="EC" id="1.18.1.2"/>
    </reaction>
</comment>
<evidence type="ECO:0000256" key="1">
    <source>
        <dbReference type="ARBA" id="ARBA00022630"/>
    </source>
</evidence>
<accession>A0ABT6AQB9</accession>
<comment type="caution">
    <text evidence="5">Lacks conserved residue(s) required for the propagation of feature annotation.</text>
</comment>
<gene>
    <name evidence="7" type="ORF">P3W85_17900</name>
</gene>
<keyword evidence="1 5" id="KW-0285">Flavoprotein</keyword>
<evidence type="ECO:0000256" key="3">
    <source>
        <dbReference type="ARBA" id="ARBA00022857"/>
    </source>
</evidence>
<keyword evidence="3 5" id="KW-0521">NADP</keyword>
<dbReference type="HAMAP" id="MF_01685">
    <property type="entry name" value="FENR2"/>
    <property type="match status" value="1"/>
</dbReference>
<dbReference type="Gene3D" id="3.50.50.60">
    <property type="entry name" value="FAD/NAD(P)-binding domain"/>
    <property type="match status" value="2"/>
</dbReference>
<evidence type="ECO:0000259" key="6">
    <source>
        <dbReference type="Pfam" id="PF07992"/>
    </source>
</evidence>
<evidence type="ECO:0000256" key="5">
    <source>
        <dbReference type="HAMAP-Rule" id="MF_01685"/>
    </source>
</evidence>
<comment type="caution">
    <text evidence="7">The sequence shown here is derived from an EMBL/GenBank/DDBJ whole genome shotgun (WGS) entry which is preliminary data.</text>
</comment>
<evidence type="ECO:0000256" key="4">
    <source>
        <dbReference type="ARBA" id="ARBA00023002"/>
    </source>
</evidence>
<protein>
    <recommendedName>
        <fullName evidence="5">Ferredoxin--NADP reductase</fullName>
        <shortName evidence="5">FNR</shortName>
        <shortName evidence="5">Fd-NADP(+) reductase</shortName>
        <ecNumber evidence="5">1.18.1.2</ecNumber>
    </recommendedName>
</protein>
<feature type="binding site" evidence="5">
    <location>
        <position position="66"/>
    </location>
    <ligand>
        <name>FAD</name>
        <dbReference type="ChEBI" id="CHEBI:57692"/>
    </ligand>
</feature>
<feature type="binding site" evidence="5">
    <location>
        <position position="311"/>
    </location>
    <ligand>
        <name>FAD</name>
        <dbReference type="ChEBI" id="CHEBI:57692"/>
    </ligand>
</feature>
<reference evidence="7 8" key="1">
    <citation type="submission" date="2023-03" db="EMBL/GenBank/DDBJ databases">
        <title>Draft assemblies of triclosan tolerant bacteria isolated from returned activated sludge.</title>
        <authorList>
            <person name="Van Hamelsveld S."/>
        </authorList>
    </citation>
    <scope>NUCLEOTIDE SEQUENCE [LARGE SCALE GENOMIC DNA]</scope>
    <source>
        <strain evidence="7 8">GW210010_S58</strain>
    </source>
</reference>
<dbReference type="PANTHER" id="PTHR48105">
    <property type="entry name" value="THIOREDOXIN REDUCTASE 1-RELATED-RELATED"/>
    <property type="match status" value="1"/>
</dbReference>
<evidence type="ECO:0000256" key="2">
    <source>
        <dbReference type="ARBA" id="ARBA00022827"/>
    </source>
</evidence>
<comment type="similarity">
    <text evidence="5">Belongs to the ferredoxin--NADP reductase type 2 family.</text>
</comment>
<name>A0ABT6AQB9_9BURK</name>
<dbReference type="InterPro" id="IPR023753">
    <property type="entry name" value="FAD/NAD-binding_dom"/>
</dbReference>
<dbReference type="SUPFAM" id="SSF51905">
    <property type="entry name" value="FAD/NAD(P)-binding domain"/>
    <property type="match status" value="2"/>
</dbReference>
<dbReference type="Proteomes" id="UP001216674">
    <property type="component" value="Unassembled WGS sequence"/>
</dbReference>
<dbReference type="PRINTS" id="PR00469">
    <property type="entry name" value="PNDRDTASEII"/>
</dbReference>
<dbReference type="Pfam" id="PF07992">
    <property type="entry name" value="Pyr_redox_2"/>
    <property type="match status" value="1"/>
</dbReference>
<sequence>MDLSIPNPVADATSHIASGHAGGGQPLEIDALIVGAGPVGLFQVFELGLLEIKAHVIDSLKVVGGQCVELYPDKPIYDIPAVPICTGQELTDNLLKQIEPFEPTFHLGQEVAVVERREDGRFFVETSLGTRFITKTIFIAAGVGSFQPRTVKVDGIDKFDGKQLFYRVKDPSRFHGRNLVVVGGGDSALDWTLDLVGKAESVVMIHRRDGFRAAPASVAKMKDLCEQMEMQFVVGQISGYEEKDGLLTEIKVTGADGVTRRLPLDDLLVFFGLSPKLGPIAEWGLDLERKQIKVDTEKFETNIPGIFAVGDINTYPGKKKLILSGFHEAALAAFGAAPYIFPEKKIHMQYTTTSPKLHKILGVDSPVFD</sequence>
<dbReference type="EMBL" id="JARJLM010000304">
    <property type="protein sequence ID" value="MDF3834815.1"/>
    <property type="molecule type" value="Genomic_DNA"/>
</dbReference>
<keyword evidence="4 5" id="KW-0560">Oxidoreductase</keyword>
<keyword evidence="8" id="KW-1185">Reference proteome</keyword>